<organism evidence="1">
    <name type="scientific">marine sediment metagenome</name>
    <dbReference type="NCBI Taxonomy" id="412755"/>
    <lineage>
        <taxon>unclassified sequences</taxon>
        <taxon>metagenomes</taxon>
        <taxon>ecological metagenomes</taxon>
    </lineage>
</organism>
<reference evidence="1" key="1">
    <citation type="journal article" date="2014" name="Front. Microbiol.">
        <title>High frequency of phylogenetically diverse reductive dehalogenase-homologous genes in deep subseafloor sedimentary metagenomes.</title>
        <authorList>
            <person name="Kawai M."/>
            <person name="Futagami T."/>
            <person name="Toyoda A."/>
            <person name="Takaki Y."/>
            <person name="Nishi S."/>
            <person name="Hori S."/>
            <person name="Arai W."/>
            <person name="Tsubouchi T."/>
            <person name="Morono Y."/>
            <person name="Uchiyama I."/>
            <person name="Ito T."/>
            <person name="Fujiyama A."/>
            <person name="Inagaki F."/>
            <person name="Takami H."/>
        </authorList>
    </citation>
    <scope>NUCLEOTIDE SEQUENCE</scope>
    <source>
        <strain evidence="1">Expedition CK06-06</strain>
    </source>
</reference>
<comment type="caution">
    <text evidence="1">The sequence shown here is derived from an EMBL/GenBank/DDBJ whole genome shotgun (WGS) entry which is preliminary data.</text>
</comment>
<protein>
    <submittedName>
        <fullName evidence="1">Uncharacterized protein</fullName>
    </submittedName>
</protein>
<accession>X1K2X6</accession>
<sequence>LKLFKPNNIKISESKYSDCEKSDLIKYVYAFLFNILKPEIGSVIFFFKINEVINEKNL</sequence>
<gene>
    <name evidence="1" type="ORF">S03H2_65679</name>
</gene>
<dbReference type="EMBL" id="BARU01042795">
    <property type="protein sequence ID" value="GAH76433.1"/>
    <property type="molecule type" value="Genomic_DNA"/>
</dbReference>
<feature type="non-terminal residue" evidence="1">
    <location>
        <position position="1"/>
    </location>
</feature>
<evidence type="ECO:0000313" key="1">
    <source>
        <dbReference type="EMBL" id="GAH76433.1"/>
    </source>
</evidence>
<dbReference type="AlphaFoldDB" id="X1K2X6"/>
<proteinExistence type="predicted"/>
<name>X1K2X6_9ZZZZ</name>